<evidence type="ECO:0000313" key="1">
    <source>
        <dbReference type="EMBL" id="KAK6913931.1"/>
    </source>
</evidence>
<keyword evidence="2" id="KW-1185">Reference proteome</keyword>
<reference evidence="1 2" key="1">
    <citation type="submission" date="2023-12" db="EMBL/GenBank/DDBJ databases">
        <title>A high-quality genome assembly for Dillenia turbinata (Dilleniales).</title>
        <authorList>
            <person name="Chanderbali A."/>
        </authorList>
    </citation>
    <scope>NUCLEOTIDE SEQUENCE [LARGE SCALE GENOMIC DNA]</scope>
    <source>
        <strain evidence="1">LSX21</strain>
        <tissue evidence="1">Leaf</tissue>
    </source>
</reference>
<name>A0AAN8UMG6_9MAGN</name>
<gene>
    <name evidence="1" type="ORF">RJ641_021252</name>
</gene>
<accession>A0AAN8UMG6</accession>
<organism evidence="1 2">
    <name type="scientific">Dillenia turbinata</name>
    <dbReference type="NCBI Taxonomy" id="194707"/>
    <lineage>
        <taxon>Eukaryota</taxon>
        <taxon>Viridiplantae</taxon>
        <taxon>Streptophyta</taxon>
        <taxon>Embryophyta</taxon>
        <taxon>Tracheophyta</taxon>
        <taxon>Spermatophyta</taxon>
        <taxon>Magnoliopsida</taxon>
        <taxon>eudicotyledons</taxon>
        <taxon>Gunneridae</taxon>
        <taxon>Pentapetalae</taxon>
        <taxon>Dilleniales</taxon>
        <taxon>Dilleniaceae</taxon>
        <taxon>Dillenia</taxon>
    </lineage>
</organism>
<dbReference type="AlphaFoldDB" id="A0AAN8UMG6"/>
<evidence type="ECO:0000313" key="2">
    <source>
        <dbReference type="Proteomes" id="UP001370490"/>
    </source>
</evidence>
<protein>
    <submittedName>
        <fullName evidence="1">Uncharacterized protein</fullName>
    </submittedName>
</protein>
<comment type="caution">
    <text evidence="1">The sequence shown here is derived from an EMBL/GenBank/DDBJ whole genome shotgun (WGS) entry which is preliminary data.</text>
</comment>
<dbReference type="EMBL" id="JBAMMX010000026">
    <property type="protein sequence ID" value="KAK6913931.1"/>
    <property type="molecule type" value="Genomic_DNA"/>
</dbReference>
<sequence length="40" mass="4713">MGKKLDYNQKEREKVEAVLQILRKQSSLTVKQVISFYLSL</sequence>
<proteinExistence type="predicted"/>
<dbReference type="Proteomes" id="UP001370490">
    <property type="component" value="Unassembled WGS sequence"/>
</dbReference>